<sequence>MTKMWQNCVEKNAKSLPVDIIRQIFSYNDERLKHVELYKNYTGHFGYLKRQLVMCCFICRKEKSG</sequence>
<protein>
    <submittedName>
        <fullName evidence="2">Uncharacterized protein</fullName>
    </submittedName>
</protein>
<accession>A0A915K238</accession>
<dbReference type="Proteomes" id="UP000887565">
    <property type="component" value="Unplaced"/>
</dbReference>
<keyword evidence="1" id="KW-1185">Reference proteome</keyword>
<organism evidence="1 2">
    <name type="scientific">Romanomermis culicivorax</name>
    <name type="common">Nematode worm</name>
    <dbReference type="NCBI Taxonomy" id="13658"/>
    <lineage>
        <taxon>Eukaryota</taxon>
        <taxon>Metazoa</taxon>
        <taxon>Ecdysozoa</taxon>
        <taxon>Nematoda</taxon>
        <taxon>Enoplea</taxon>
        <taxon>Dorylaimia</taxon>
        <taxon>Mermithida</taxon>
        <taxon>Mermithoidea</taxon>
        <taxon>Mermithidae</taxon>
        <taxon>Romanomermis</taxon>
    </lineage>
</organism>
<proteinExistence type="predicted"/>
<dbReference type="AlphaFoldDB" id="A0A915K238"/>
<name>A0A915K238_ROMCU</name>
<dbReference type="WBParaSite" id="nRc.2.0.1.t32749-RA">
    <property type="protein sequence ID" value="nRc.2.0.1.t32749-RA"/>
    <property type="gene ID" value="nRc.2.0.1.g32749"/>
</dbReference>
<evidence type="ECO:0000313" key="1">
    <source>
        <dbReference type="Proteomes" id="UP000887565"/>
    </source>
</evidence>
<reference evidence="2" key="1">
    <citation type="submission" date="2022-11" db="UniProtKB">
        <authorList>
            <consortium name="WormBaseParasite"/>
        </authorList>
    </citation>
    <scope>IDENTIFICATION</scope>
</reference>
<evidence type="ECO:0000313" key="2">
    <source>
        <dbReference type="WBParaSite" id="nRc.2.0.1.t32749-RA"/>
    </source>
</evidence>